<keyword evidence="1" id="KW-0175">Coiled coil</keyword>
<feature type="compositionally biased region" description="Basic and acidic residues" evidence="2">
    <location>
        <begin position="214"/>
        <end position="235"/>
    </location>
</feature>
<dbReference type="Proteomes" id="UP001298753">
    <property type="component" value="Unassembled WGS sequence"/>
</dbReference>
<dbReference type="AlphaFoldDB" id="A0AAW4VUH6"/>
<feature type="region of interest" description="Disordered" evidence="2">
    <location>
        <begin position="214"/>
        <end position="248"/>
    </location>
</feature>
<evidence type="ECO:0000313" key="4">
    <source>
        <dbReference type="Proteomes" id="UP001298753"/>
    </source>
</evidence>
<proteinExistence type="predicted"/>
<protein>
    <submittedName>
        <fullName evidence="3">Uncharacterized protein</fullName>
    </submittedName>
</protein>
<organism evidence="3 4">
    <name type="scientific">Agathobaculum butyriciproducens</name>
    <dbReference type="NCBI Taxonomy" id="1628085"/>
    <lineage>
        <taxon>Bacteria</taxon>
        <taxon>Bacillati</taxon>
        <taxon>Bacillota</taxon>
        <taxon>Clostridia</taxon>
        <taxon>Eubacteriales</taxon>
        <taxon>Butyricicoccaceae</taxon>
        <taxon>Agathobaculum</taxon>
    </lineage>
</organism>
<gene>
    <name evidence="3" type="ORF">LKD22_05405</name>
</gene>
<name>A0AAW4VUH6_9FIRM</name>
<feature type="coiled-coil region" evidence="1">
    <location>
        <begin position="36"/>
        <end position="190"/>
    </location>
</feature>
<evidence type="ECO:0000256" key="1">
    <source>
        <dbReference type="SAM" id="Coils"/>
    </source>
</evidence>
<accession>A0AAW4VUH6</accession>
<comment type="caution">
    <text evidence="3">The sequence shown here is derived from an EMBL/GenBank/DDBJ whole genome shotgun (WGS) entry which is preliminary data.</text>
</comment>
<dbReference type="EMBL" id="JAJEPX010000011">
    <property type="protein sequence ID" value="MCC2176561.1"/>
    <property type="molecule type" value="Genomic_DNA"/>
</dbReference>
<reference evidence="3 4" key="1">
    <citation type="submission" date="2021-10" db="EMBL/GenBank/DDBJ databases">
        <title>Anaerobic single-cell dispensing facilitates the cultivation of human gut bacteria.</title>
        <authorList>
            <person name="Afrizal A."/>
        </authorList>
    </citation>
    <scope>NUCLEOTIDE SEQUENCE [LARGE SCALE GENOMIC DNA]</scope>
    <source>
        <strain evidence="3 4">CLA-AA-H270</strain>
    </source>
</reference>
<dbReference type="GeneID" id="98659609"/>
<sequence length="248" mass="28157">MDEQTRGFRSAIFGGFNREDVMHYIEETDTKYYTETAELRSQLTEAQSAMNELRTQNEALTAKNAELLERLGEMTLDTDKIRAQLDQIESGFSLQATEIEAQNARAAQLAAENDRLTSENAKLSAKCGEYDATREKIAEMELSAYRRAKQIEEDAKVELQKLRRKSMETIEQVRRQLDATKENYRTVLARNQQESAELARKAGEVLGEIDKISASLGKKDGEAPHPEPDKTKNGLREVLNNLRPKTEE</sequence>
<keyword evidence="4" id="KW-1185">Reference proteome</keyword>
<evidence type="ECO:0000256" key="2">
    <source>
        <dbReference type="SAM" id="MobiDB-lite"/>
    </source>
</evidence>
<dbReference type="RefSeq" id="WP_116704939.1">
    <property type="nucleotide sequence ID" value="NZ_DBFEHX010000101.1"/>
</dbReference>
<evidence type="ECO:0000313" key="3">
    <source>
        <dbReference type="EMBL" id="MCC2176561.1"/>
    </source>
</evidence>